<dbReference type="InterPro" id="IPR011055">
    <property type="entry name" value="Dup_hybrid_motif"/>
</dbReference>
<dbReference type="InterPro" id="IPR016047">
    <property type="entry name" value="M23ase_b-sheet_dom"/>
</dbReference>
<reference evidence="10 11" key="1">
    <citation type="submission" date="2015-10" db="EMBL/GenBank/DDBJ databases">
        <title>Survey of human and primate louse endosymbionts.</title>
        <authorList>
            <person name="Boyd B.M."/>
        </authorList>
    </citation>
    <scope>NUCLEOTIDE SEQUENCE [LARGE SCALE GENOMIC DNA]</scope>
    <source>
        <strain evidence="10 11">PTSK</strain>
    </source>
</reference>
<evidence type="ECO:0000256" key="1">
    <source>
        <dbReference type="ARBA" id="ARBA00001947"/>
    </source>
</evidence>
<dbReference type="FunFam" id="2.70.70.10:FF:000002">
    <property type="entry name" value="Murein DD-endopeptidase MepM"/>
    <property type="match status" value="1"/>
</dbReference>
<dbReference type="InterPro" id="IPR050570">
    <property type="entry name" value="Cell_wall_metabolism_enzyme"/>
</dbReference>
<evidence type="ECO:0000256" key="3">
    <source>
        <dbReference type="ARBA" id="ARBA00006646"/>
    </source>
</evidence>
<dbReference type="GO" id="GO:0005886">
    <property type="term" value="C:plasma membrane"/>
    <property type="evidence" value="ECO:0007669"/>
    <property type="project" value="UniProtKB-SubCell"/>
</dbReference>
<keyword evidence="5" id="KW-0479">Metal-binding</keyword>
<proteinExistence type="inferred from homology"/>
<evidence type="ECO:0000256" key="8">
    <source>
        <dbReference type="ARBA" id="ARBA00023049"/>
    </source>
</evidence>
<dbReference type="KEGG" id="rped:AOQ87_00180"/>
<dbReference type="SUPFAM" id="SSF51261">
    <property type="entry name" value="Duplicated hybrid motif"/>
    <property type="match status" value="1"/>
</dbReference>
<gene>
    <name evidence="10" type="ORF">AOQ87_00180</name>
</gene>
<evidence type="ECO:0000313" key="10">
    <source>
        <dbReference type="EMBL" id="ARC53130.1"/>
    </source>
</evidence>
<sequence length="173" mass="19785">MNCIFKRSFQFFLSFFIILLENKNSFFSRVEKVSEVSFLNSDNDFLKYPAERFFKVSSHFNLKRVNPVTGLISPHKGIDLPMPVGTSVLSVANGTVFTARYSNIAGYFIVIHHKNRLITKYMHLFKLLVKPGQKVKKGERIGLSGNTGRTTGPHLHYEIWIGEEAIDPLTIKF</sequence>
<dbReference type="STRING" id="428411.AOQ87_00180"/>
<dbReference type="Pfam" id="PF01551">
    <property type="entry name" value="Peptidase_M23"/>
    <property type="match status" value="1"/>
</dbReference>
<keyword evidence="6" id="KW-0378">Hydrolase</keyword>
<keyword evidence="7" id="KW-0862">Zinc</keyword>
<comment type="similarity">
    <text evidence="3">Belongs to the peptidase M23B family.</text>
</comment>
<keyword evidence="11" id="KW-1185">Reference proteome</keyword>
<evidence type="ECO:0000256" key="5">
    <source>
        <dbReference type="ARBA" id="ARBA00022723"/>
    </source>
</evidence>
<evidence type="ECO:0000259" key="9">
    <source>
        <dbReference type="Pfam" id="PF01551"/>
    </source>
</evidence>
<dbReference type="GO" id="GO:0046872">
    <property type="term" value="F:metal ion binding"/>
    <property type="evidence" value="ECO:0007669"/>
    <property type="project" value="UniProtKB-KW"/>
</dbReference>
<name>A0A1V0HJX5_9ENTR</name>
<dbReference type="CDD" id="cd12797">
    <property type="entry name" value="M23_peptidase"/>
    <property type="match status" value="1"/>
</dbReference>
<evidence type="ECO:0000256" key="2">
    <source>
        <dbReference type="ARBA" id="ARBA00004162"/>
    </source>
</evidence>
<protein>
    <recommendedName>
        <fullName evidence="9">M23ase beta-sheet core domain-containing protein</fullName>
    </recommendedName>
</protein>
<dbReference type="GO" id="GO:0006508">
    <property type="term" value="P:proteolysis"/>
    <property type="evidence" value="ECO:0007669"/>
    <property type="project" value="UniProtKB-KW"/>
</dbReference>
<feature type="domain" description="M23ase beta-sheet core" evidence="9">
    <location>
        <begin position="74"/>
        <end position="168"/>
    </location>
</feature>
<dbReference type="Gene3D" id="2.70.70.10">
    <property type="entry name" value="Glucose Permease (Domain IIA)"/>
    <property type="match status" value="1"/>
</dbReference>
<organism evidence="10 11">
    <name type="scientific">Candidatus Riesia pediculischaeffi</name>
    <dbReference type="NCBI Taxonomy" id="428411"/>
    <lineage>
        <taxon>Bacteria</taxon>
        <taxon>Pseudomonadati</taxon>
        <taxon>Pseudomonadota</taxon>
        <taxon>Gammaproteobacteria</taxon>
        <taxon>Enterobacterales</taxon>
        <taxon>Enterobacteriaceae</taxon>
        <taxon>Candidatus Riesia</taxon>
    </lineage>
</organism>
<dbReference type="AlphaFoldDB" id="A0A1V0HJX5"/>
<evidence type="ECO:0000256" key="7">
    <source>
        <dbReference type="ARBA" id="ARBA00022833"/>
    </source>
</evidence>
<evidence type="ECO:0000256" key="4">
    <source>
        <dbReference type="ARBA" id="ARBA00022670"/>
    </source>
</evidence>
<accession>A0A1V0HJX5</accession>
<dbReference type="EMBL" id="CP012839">
    <property type="protein sequence ID" value="ARC53130.1"/>
    <property type="molecule type" value="Genomic_DNA"/>
</dbReference>
<dbReference type="PANTHER" id="PTHR21666:SF292">
    <property type="entry name" value="MUREIN DD-ENDOPEPTIDASE MEPM"/>
    <property type="match status" value="1"/>
</dbReference>
<keyword evidence="4" id="KW-0645">Protease</keyword>
<comment type="subcellular location">
    <subcellularLocation>
        <location evidence="2">Cell membrane</location>
        <topology evidence="2">Single-pass membrane protein</topology>
    </subcellularLocation>
</comment>
<keyword evidence="8" id="KW-0482">Metalloprotease</keyword>
<dbReference type="Proteomes" id="UP000242793">
    <property type="component" value="Chromosome"/>
</dbReference>
<dbReference type="PANTHER" id="PTHR21666">
    <property type="entry name" value="PEPTIDASE-RELATED"/>
    <property type="match status" value="1"/>
</dbReference>
<evidence type="ECO:0000313" key="11">
    <source>
        <dbReference type="Proteomes" id="UP000242793"/>
    </source>
</evidence>
<comment type="cofactor">
    <cofactor evidence="1">
        <name>Zn(2+)</name>
        <dbReference type="ChEBI" id="CHEBI:29105"/>
    </cofactor>
</comment>
<evidence type="ECO:0000256" key="6">
    <source>
        <dbReference type="ARBA" id="ARBA00022801"/>
    </source>
</evidence>
<dbReference type="GO" id="GO:0004222">
    <property type="term" value="F:metalloendopeptidase activity"/>
    <property type="evidence" value="ECO:0007669"/>
    <property type="project" value="TreeGrafter"/>
</dbReference>